<sequence length="109" mass="13153">IKIIRISNINFYNRKISSAKKYLIEKINSCANFKIFTSLKLSQKKCQTHLRIIKFDIYRYILHQQYYSCNWENFLHCQKQSQIIEKGLTAREINIRKFVNCKLWSCPVT</sequence>
<evidence type="ECO:0000313" key="1">
    <source>
        <dbReference type="EMBL" id="KAJ9595250.1"/>
    </source>
</evidence>
<proteinExistence type="predicted"/>
<feature type="non-terminal residue" evidence="1">
    <location>
        <position position="109"/>
    </location>
</feature>
<organism evidence="1 2">
    <name type="scientific">Diploptera punctata</name>
    <name type="common">Pacific beetle cockroach</name>
    <dbReference type="NCBI Taxonomy" id="6984"/>
    <lineage>
        <taxon>Eukaryota</taxon>
        <taxon>Metazoa</taxon>
        <taxon>Ecdysozoa</taxon>
        <taxon>Arthropoda</taxon>
        <taxon>Hexapoda</taxon>
        <taxon>Insecta</taxon>
        <taxon>Pterygota</taxon>
        <taxon>Neoptera</taxon>
        <taxon>Polyneoptera</taxon>
        <taxon>Dictyoptera</taxon>
        <taxon>Blattodea</taxon>
        <taxon>Blaberoidea</taxon>
        <taxon>Blaberidae</taxon>
        <taxon>Diplopterinae</taxon>
        <taxon>Diploptera</taxon>
    </lineage>
</organism>
<dbReference type="EMBL" id="JASPKZ010002679">
    <property type="protein sequence ID" value="KAJ9595250.1"/>
    <property type="molecule type" value="Genomic_DNA"/>
</dbReference>
<dbReference type="Proteomes" id="UP001233999">
    <property type="component" value="Unassembled WGS sequence"/>
</dbReference>
<feature type="non-terminal residue" evidence="1">
    <location>
        <position position="1"/>
    </location>
</feature>
<reference evidence="1" key="2">
    <citation type="submission" date="2023-05" db="EMBL/GenBank/DDBJ databases">
        <authorList>
            <person name="Fouks B."/>
        </authorList>
    </citation>
    <scope>NUCLEOTIDE SEQUENCE</scope>
    <source>
        <strain evidence="1">Stay&amp;Tobe</strain>
        <tissue evidence="1">Testes</tissue>
    </source>
</reference>
<dbReference type="AlphaFoldDB" id="A0AAD8A9Z2"/>
<protein>
    <submittedName>
        <fullName evidence="1">Uncharacterized protein</fullName>
    </submittedName>
</protein>
<accession>A0AAD8A9Z2</accession>
<reference evidence="1" key="1">
    <citation type="journal article" date="2023" name="IScience">
        <title>Live-bearing cockroach genome reveals convergent evolutionary mechanisms linked to viviparity in insects and beyond.</title>
        <authorList>
            <person name="Fouks B."/>
            <person name="Harrison M.C."/>
            <person name="Mikhailova A.A."/>
            <person name="Marchal E."/>
            <person name="English S."/>
            <person name="Carruthers M."/>
            <person name="Jennings E.C."/>
            <person name="Chiamaka E.L."/>
            <person name="Frigard R.A."/>
            <person name="Pippel M."/>
            <person name="Attardo G.M."/>
            <person name="Benoit J.B."/>
            <person name="Bornberg-Bauer E."/>
            <person name="Tobe S.S."/>
        </authorList>
    </citation>
    <scope>NUCLEOTIDE SEQUENCE</scope>
    <source>
        <strain evidence="1">Stay&amp;Tobe</strain>
    </source>
</reference>
<evidence type="ECO:0000313" key="2">
    <source>
        <dbReference type="Proteomes" id="UP001233999"/>
    </source>
</evidence>
<name>A0AAD8A9Z2_DIPPU</name>
<gene>
    <name evidence="1" type="ORF">L9F63_013460</name>
</gene>
<keyword evidence="2" id="KW-1185">Reference proteome</keyword>
<comment type="caution">
    <text evidence="1">The sequence shown here is derived from an EMBL/GenBank/DDBJ whole genome shotgun (WGS) entry which is preliminary data.</text>
</comment>